<feature type="transmembrane region" description="Helical" evidence="1">
    <location>
        <begin position="93"/>
        <end position="113"/>
    </location>
</feature>
<evidence type="ECO:0000313" key="3">
    <source>
        <dbReference type="RefSeq" id="XP_017785283.1"/>
    </source>
</evidence>
<protein>
    <submittedName>
        <fullName evidence="3">Palmitoyltransferase ZDHHC23</fullName>
    </submittedName>
</protein>
<name>A0ABM1NEN3_NICVS</name>
<feature type="transmembrane region" description="Helical" evidence="1">
    <location>
        <begin position="151"/>
        <end position="172"/>
    </location>
</feature>
<keyword evidence="1" id="KW-1133">Transmembrane helix</keyword>
<accession>A0ABM1NEN3</accession>
<evidence type="ECO:0000313" key="2">
    <source>
        <dbReference type="Proteomes" id="UP000695000"/>
    </source>
</evidence>
<feature type="transmembrane region" description="Helical" evidence="1">
    <location>
        <begin position="275"/>
        <end position="296"/>
    </location>
</feature>
<dbReference type="GeneID" id="108568603"/>
<gene>
    <name evidence="3" type="primary">LOC108568603</name>
</gene>
<sequence>MSDLCCCEYIDSDGQRNHLLACCCNCQDLDEGFEGLVSGTGIAETNKKQLIITARDRMRVPWLGGARLLNPSVALPIVLLPSFLLMATLNLELTLLSFSLLVLCLLGLYKYWLESMPRIFLMWSISSLVILYVVYEVIVVSFLMILLEENIGLSVVMFAAIYLAYRTKLIVIRMKEPIFSTRGSSAERSGFCNVCQIYRPDGTQHHYWIDSCIIPNCNKIHYIGCLICTFVALIYSSMLTLTSVCHPFKFVFVLLPDDCSDVYQQIEMSLSFVTAIYSLLLAAFIMWQLICTLFQCRRQFRLPNKMLRVIFNKHTLFQQQQHYEQTNRT</sequence>
<feature type="transmembrane region" description="Helical" evidence="1">
    <location>
        <begin position="222"/>
        <end position="255"/>
    </location>
</feature>
<evidence type="ECO:0000256" key="1">
    <source>
        <dbReference type="SAM" id="Phobius"/>
    </source>
</evidence>
<keyword evidence="1" id="KW-0472">Membrane</keyword>
<feature type="transmembrane region" description="Helical" evidence="1">
    <location>
        <begin position="68"/>
        <end position="87"/>
    </location>
</feature>
<reference evidence="3" key="1">
    <citation type="submission" date="2025-08" db="UniProtKB">
        <authorList>
            <consortium name="RefSeq"/>
        </authorList>
    </citation>
    <scope>IDENTIFICATION</scope>
    <source>
        <tissue evidence="3">Whole Larva</tissue>
    </source>
</reference>
<keyword evidence="1" id="KW-0812">Transmembrane</keyword>
<dbReference type="Proteomes" id="UP000695000">
    <property type="component" value="Unplaced"/>
</dbReference>
<keyword evidence="2" id="KW-1185">Reference proteome</keyword>
<feature type="transmembrane region" description="Helical" evidence="1">
    <location>
        <begin position="120"/>
        <end position="145"/>
    </location>
</feature>
<dbReference type="RefSeq" id="XP_017785283.1">
    <property type="nucleotide sequence ID" value="XM_017929794.1"/>
</dbReference>
<proteinExistence type="predicted"/>
<organism evidence="2 3">
    <name type="scientific">Nicrophorus vespilloides</name>
    <name type="common">Boreal carrion beetle</name>
    <dbReference type="NCBI Taxonomy" id="110193"/>
    <lineage>
        <taxon>Eukaryota</taxon>
        <taxon>Metazoa</taxon>
        <taxon>Ecdysozoa</taxon>
        <taxon>Arthropoda</taxon>
        <taxon>Hexapoda</taxon>
        <taxon>Insecta</taxon>
        <taxon>Pterygota</taxon>
        <taxon>Neoptera</taxon>
        <taxon>Endopterygota</taxon>
        <taxon>Coleoptera</taxon>
        <taxon>Polyphaga</taxon>
        <taxon>Staphyliniformia</taxon>
        <taxon>Silphidae</taxon>
        <taxon>Nicrophorinae</taxon>
        <taxon>Nicrophorus</taxon>
    </lineage>
</organism>